<evidence type="ECO:0000313" key="2">
    <source>
        <dbReference type="EMBL" id="BBO32645.1"/>
    </source>
</evidence>
<keyword evidence="1" id="KW-1133">Transmembrane helix</keyword>
<dbReference type="KEGG" id="lpav:PLANPX_2257"/>
<keyword evidence="3" id="KW-1185">Reference proteome</keyword>
<gene>
    <name evidence="2" type="ORF">PLANPX_2257</name>
</gene>
<dbReference type="Proteomes" id="UP000326837">
    <property type="component" value="Chromosome"/>
</dbReference>
<name>A0A5K7X8E8_9BACT</name>
<evidence type="ECO:0000313" key="3">
    <source>
        <dbReference type="Proteomes" id="UP000326837"/>
    </source>
</evidence>
<feature type="transmembrane region" description="Helical" evidence="1">
    <location>
        <begin position="142"/>
        <end position="163"/>
    </location>
</feature>
<proteinExistence type="predicted"/>
<feature type="transmembrane region" description="Helical" evidence="1">
    <location>
        <begin position="73"/>
        <end position="96"/>
    </location>
</feature>
<dbReference type="AlphaFoldDB" id="A0A5K7X8E8"/>
<feature type="transmembrane region" description="Helical" evidence="1">
    <location>
        <begin position="183"/>
        <end position="202"/>
    </location>
</feature>
<accession>A0A5K7X8E8</accession>
<keyword evidence="1" id="KW-0472">Membrane</keyword>
<feature type="transmembrane region" description="Helical" evidence="1">
    <location>
        <begin position="209"/>
        <end position="232"/>
    </location>
</feature>
<dbReference type="RefSeq" id="WP_152098574.1">
    <property type="nucleotide sequence ID" value="NZ_AP021861.1"/>
</dbReference>
<keyword evidence="1" id="KW-0812">Transmembrane</keyword>
<evidence type="ECO:0000256" key="1">
    <source>
        <dbReference type="SAM" id="Phobius"/>
    </source>
</evidence>
<protein>
    <submittedName>
        <fullName evidence="2">Uncharacterized protein</fullName>
    </submittedName>
</protein>
<reference evidence="3" key="1">
    <citation type="submission" date="2019-10" db="EMBL/GenBank/DDBJ databases">
        <title>Lacipirellula parvula gen. nov., sp. nov., representing a lineage of planctomycetes widespread in freshwater anoxic habitats, and description of the family Lacipirellulaceae.</title>
        <authorList>
            <person name="Dedysh S.N."/>
            <person name="Kulichevskaya I.S."/>
            <person name="Beletsky A.V."/>
            <person name="Rakitin A.L."/>
            <person name="Mardanov A.V."/>
            <person name="Ivanova A.A."/>
            <person name="Saltykova V.X."/>
            <person name="Rijpstra W.I.C."/>
            <person name="Sinninghe Damste J.S."/>
            <person name="Ravin N.V."/>
        </authorList>
    </citation>
    <scope>NUCLEOTIDE SEQUENCE [LARGE SCALE GENOMIC DNA]</scope>
    <source>
        <strain evidence="3">PX69</strain>
    </source>
</reference>
<feature type="transmembrane region" description="Helical" evidence="1">
    <location>
        <begin position="108"/>
        <end position="130"/>
    </location>
</feature>
<dbReference type="EMBL" id="AP021861">
    <property type="protein sequence ID" value="BBO32645.1"/>
    <property type="molecule type" value="Genomic_DNA"/>
</dbReference>
<organism evidence="2 3">
    <name type="scientific">Lacipirellula parvula</name>
    <dbReference type="NCBI Taxonomy" id="2650471"/>
    <lineage>
        <taxon>Bacteria</taxon>
        <taxon>Pseudomonadati</taxon>
        <taxon>Planctomycetota</taxon>
        <taxon>Planctomycetia</taxon>
        <taxon>Pirellulales</taxon>
        <taxon>Lacipirellulaceae</taxon>
        <taxon>Lacipirellula</taxon>
    </lineage>
</organism>
<sequence length="268" mass="28931">MPIHVICPTCHARFKVGDQHGGKSGNCPKCKGAIQIPKAEDEVVIHAPESEAGAKDAKGRNVLKPIKRTETKFQLNAALIIGGAVVLVFAVAFLLGNSRDQLKDVLTYIMAGGLAVLGPALAYAGYTFLRDDESGAFIGTDLLVRALGCGLVYALTWGVYWYVGYTVFGSEPYLITGLELWQIGLLVGICIGIGTFTAFVAFDFEPMTGFFHFALFFVTTVLLRFLIVGNFLPGMNREEKKPGVRAAVMEVVPHSSIVMINAPPEMIS</sequence>